<accession>A0A073KNP8</accession>
<dbReference type="InterPro" id="IPR036157">
    <property type="entry name" value="dUTPase-like_sf"/>
</dbReference>
<evidence type="ECO:0000256" key="1">
    <source>
        <dbReference type="ARBA" id="ARBA00006581"/>
    </source>
</evidence>
<dbReference type="Proteomes" id="UP000027778">
    <property type="component" value="Unassembled WGS sequence"/>
</dbReference>
<comment type="similarity">
    <text evidence="1">Belongs to the dUTPase family.</text>
</comment>
<dbReference type="GO" id="GO:0000287">
    <property type="term" value="F:magnesium ion binding"/>
    <property type="evidence" value="ECO:0007669"/>
    <property type="project" value="InterPro"/>
</dbReference>
<reference evidence="7 8" key="1">
    <citation type="submission" date="2014-06" db="EMBL/GenBank/DDBJ databases">
        <title>Draft genome sequence of Bacillus gaemokensis JCM 15801 (MCCC 1A00707).</title>
        <authorList>
            <person name="Lai Q."/>
            <person name="Liu Y."/>
            <person name="Shao Z."/>
        </authorList>
    </citation>
    <scope>NUCLEOTIDE SEQUENCE [LARGE SCALE GENOMIC DNA]</scope>
    <source>
        <strain evidence="7 8">JCM 15801</strain>
    </source>
</reference>
<keyword evidence="8" id="KW-1185">Reference proteome</keyword>
<dbReference type="STRING" id="574375.AZF08_19935"/>
<evidence type="ECO:0000256" key="2">
    <source>
        <dbReference type="ARBA" id="ARBA00012379"/>
    </source>
</evidence>
<evidence type="ECO:0000256" key="5">
    <source>
        <dbReference type="ARBA" id="ARBA00047686"/>
    </source>
</evidence>
<dbReference type="SUPFAM" id="SSF51283">
    <property type="entry name" value="dUTPase-like"/>
    <property type="match status" value="1"/>
</dbReference>
<evidence type="ECO:0000256" key="3">
    <source>
        <dbReference type="ARBA" id="ARBA00022801"/>
    </source>
</evidence>
<keyword evidence="3" id="KW-0378">Hydrolase</keyword>
<evidence type="ECO:0000313" key="8">
    <source>
        <dbReference type="Proteomes" id="UP000027778"/>
    </source>
</evidence>
<dbReference type="eggNOG" id="COG0756">
    <property type="taxonomic scope" value="Bacteria"/>
</dbReference>
<dbReference type="Pfam" id="PF00692">
    <property type="entry name" value="dUTPase"/>
    <property type="match status" value="1"/>
</dbReference>
<dbReference type="EMBL" id="JOTM01000011">
    <property type="protein sequence ID" value="KEK23973.1"/>
    <property type="molecule type" value="Genomic_DNA"/>
</dbReference>
<protein>
    <recommendedName>
        <fullName evidence="2">dUTP diphosphatase</fullName>
        <ecNumber evidence="2">3.6.1.23</ecNumber>
    </recommendedName>
</protein>
<evidence type="ECO:0000259" key="6">
    <source>
        <dbReference type="Pfam" id="PF00692"/>
    </source>
</evidence>
<dbReference type="InterPro" id="IPR029054">
    <property type="entry name" value="dUTPase-like"/>
</dbReference>
<dbReference type="PANTHER" id="PTHR11241:SF0">
    <property type="entry name" value="DEOXYURIDINE 5'-TRIPHOSPHATE NUCLEOTIDOHYDROLASE"/>
    <property type="match status" value="1"/>
</dbReference>
<name>A0A073KNP8_9BACI</name>
<dbReference type="PANTHER" id="PTHR11241">
    <property type="entry name" value="DEOXYURIDINE 5'-TRIPHOSPHATE NUCLEOTIDOHYDROLASE"/>
    <property type="match status" value="1"/>
</dbReference>
<keyword evidence="4" id="KW-0546">Nucleotide metabolism</keyword>
<dbReference type="AlphaFoldDB" id="A0A073KNP8"/>
<dbReference type="InterPro" id="IPR008181">
    <property type="entry name" value="dUTPase"/>
</dbReference>
<dbReference type="Gene3D" id="2.70.40.10">
    <property type="match status" value="1"/>
</dbReference>
<dbReference type="GO" id="GO:0004170">
    <property type="term" value="F:dUTP diphosphatase activity"/>
    <property type="evidence" value="ECO:0007669"/>
    <property type="project" value="UniProtKB-EC"/>
</dbReference>
<proteinExistence type="inferred from homology"/>
<comment type="caution">
    <text evidence="7">The sequence shown here is derived from an EMBL/GenBank/DDBJ whole genome shotgun (WGS) entry which is preliminary data.</text>
</comment>
<dbReference type="InterPro" id="IPR033704">
    <property type="entry name" value="dUTPase_trimeric"/>
</dbReference>
<sequence>MSQKIRGFEVVKDEHRKNKGVEIQKPKRGTSRSAGYDFFSPIDVTIGVGEQKMIWLDVKAYMQSNEVLLIDVRSSQGKPRIRLANTIGVIDSDYYGNVKNDGNIGIMLENHGSQPYVIKTGDRIAQGIFTVYLVADEDECINETRKGGYGSTN</sequence>
<dbReference type="GO" id="GO:0006226">
    <property type="term" value="P:dUMP biosynthetic process"/>
    <property type="evidence" value="ECO:0007669"/>
    <property type="project" value="InterPro"/>
</dbReference>
<gene>
    <name evidence="7" type="ORF">BAGA_05655</name>
</gene>
<dbReference type="GO" id="GO:0046081">
    <property type="term" value="P:dUTP catabolic process"/>
    <property type="evidence" value="ECO:0007669"/>
    <property type="project" value="InterPro"/>
</dbReference>
<dbReference type="CDD" id="cd07557">
    <property type="entry name" value="trimeric_dUTPase"/>
    <property type="match status" value="1"/>
</dbReference>
<evidence type="ECO:0000256" key="4">
    <source>
        <dbReference type="ARBA" id="ARBA00023080"/>
    </source>
</evidence>
<organism evidence="7 8">
    <name type="scientific">Bacillus gaemokensis</name>
    <dbReference type="NCBI Taxonomy" id="574375"/>
    <lineage>
        <taxon>Bacteria</taxon>
        <taxon>Bacillati</taxon>
        <taxon>Bacillota</taxon>
        <taxon>Bacilli</taxon>
        <taxon>Bacillales</taxon>
        <taxon>Bacillaceae</taxon>
        <taxon>Bacillus</taxon>
        <taxon>Bacillus cereus group</taxon>
    </lineage>
</organism>
<evidence type="ECO:0000313" key="7">
    <source>
        <dbReference type="EMBL" id="KEK23973.1"/>
    </source>
</evidence>
<comment type="catalytic activity">
    <reaction evidence="5">
        <text>dUTP + H2O = dUMP + diphosphate + H(+)</text>
        <dbReference type="Rhea" id="RHEA:10248"/>
        <dbReference type="ChEBI" id="CHEBI:15377"/>
        <dbReference type="ChEBI" id="CHEBI:15378"/>
        <dbReference type="ChEBI" id="CHEBI:33019"/>
        <dbReference type="ChEBI" id="CHEBI:61555"/>
        <dbReference type="ChEBI" id="CHEBI:246422"/>
        <dbReference type="EC" id="3.6.1.23"/>
    </reaction>
</comment>
<feature type="domain" description="dUTPase-like" evidence="6">
    <location>
        <begin position="23"/>
        <end position="150"/>
    </location>
</feature>
<dbReference type="EC" id="3.6.1.23" evidence="2"/>